<feature type="compositionally biased region" description="Basic and acidic residues" evidence="1">
    <location>
        <begin position="210"/>
        <end position="222"/>
    </location>
</feature>
<sequence>MRYYSALVTSLVLLSARAAEQGVLSKYEAQSRDSFAIFNEVNGLLRQWGNALRPNGFSITLASIPLHTLLYHARTDPDEPSSPEWFAFDPEMSYGIYGGRQNTSVFLRTYQTTSSLDRLLYLNGLSAALTFSGTLDSQDLLTSTLSSDPFGDYARAERLCAWANHPSRNISGFVRTNAGFEVLLCDVTRWGLELVRNVNVTRWADEMDDYSDRGGSDWDGQRGRKPWPPHPPPSPSDPSTPPPDHPRPPGRPRGFHFFAQYASWEWLRAASHTYDGAGEARVRLDSGWHVTAYGIPGSEPASRMASLSNETIDAWRLQVDQMVSSSMRGASSGVDWRGVTDRVVARYADRLVQLKELLRLADQDGAYILSTNTSVHLKHAHRLVSSLLLPFFDRNASRDEQIELCTRSILLPNLDVVNQFEKKVWDAITHVHISICTVLVDVYSELTSLGSKVDLTTLEELVARLDWSVWVRCPEPRITSPARIMPPRPRKRIKRPSTPIYESESEAESELALFGSRGYFPTGGSKSSRCAPILPATKGLLALPLELIFQVLSHFKEIGTEHVLGCTNYINDSIPEDFLTRYNTLRALSQVSRLSRSLFLPLLWERFQTCLASDSDWRWEWENCIGKAMERKTRGLLASEHLWPYVKIMTVSICWPRWSRNLETLSAFAQLLEVLPKVHTLEVLRTGSLAPQDLETCFKGKIFPSIQKVVLPTRAHDILRCCSKARDVTCNEGDGGQLIGALAHAGNSNLEVLRGVMARPALTKRLAKVRPPLKCIRINNRNGNKLTSEAISMLTTFRSLRNIEIECFEDENLDQVVRLASDVLRKCAERTPATKSWNLRRSTRNARSTNSRSTHSELRLVRILRYRPRPAFNYDRTPLDFVPVRIELFKVEA</sequence>
<dbReference type="InterPro" id="IPR038921">
    <property type="entry name" value="YOR389W-like"/>
</dbReference>
<dbReference type="EMBL" id="CAJMWV010004630">
    <property type="protein sequence ID" value="CAE6502270.1"/>
    <property type="molecule type" value="Genomic_DNA"/>
</dbReference>
<feature type="region of interest" description="Disordered" evidence="1">
    <location>
        <begin position="210"/>
        <end position="252"/>
    </location>
</feature>
<dbReference type="PANTHER" id="PTHR35204">
    <property type="entry name" value="YALI0A21131P"/>
    <property type="match status" value="1"/>
</dbReference>
<comment type="caution">
    <text evidence="3">The sequence shown here is derived from an EMBL/GenBank/DDBJ whole genome shotgun (WGS) entry which is preliminary data.</text>
</comment>
<evidence type="ECO:0000256" key="1">
    <source>
        <dbReference type="SAM" id="MobiDB-lite"/>
    </source>
</evidence>
<organism evidence="3 4">
    <name type="scientific">Rhizoctonia solani</name>
    <dbReference type="NCBI Taxonomy" id="456999"/>
    <lineage>
        <taxon>Eukaryota</taxon>
        <taxon>Fungi</taxon>
        <taxon>Dikarya</taxon>
        <taxon>Basidiomycota</taxon>
        <taxon>Agaricomycotina</taxon>
        <taxon>Agaricomycetes</taxon>
        <taxon>Cantharellales</taxon>
        <taxon>Ceratobasidiaceae</taxon>
        <taxon>Rhizoctonia</taxon>
    </lineage>
</organism>
<evidence type="ECO:0000313" key="3">
    <source>
        <dbReference type="EMBL" id="CAE6502270.1"/>
    </source>
</evidence>
<proteinExistence type="predicted"/>
<feature type="signal peptide" evidence="2">
    <location>
        <begin position="1"/>
        <end position="18"/>
    </location>
</feature>
<dbReference type="AlphaFoldDB" id="A0A8H3CW28"/>
<keyword evidence="2" id="KW-0732">Signal</keyword>
<reference evidence="3" key="1">
    <citation type="submission" date="2021-01" db="EMBL/GenBank/DDBJ databases">
        <authorList>
            <person name="Kaushik A."/>
        </authorList>
    </citation>
    <scope>NUCLEOTIDE SEQUENCE</scope>
    <source>
        <strain evidence="3">AG3-1AP</strain>
    </source>
</reference>
<evidence type="ECO:0008006" key="5">
    <source>
        <dbReference type="Google" id="ProtNLM"/>
    </source>
</evidence>
<feature type="chain" id="PRO_5034272553" description="F-box domain-containing protein" evidence="2">
    <location>
        <begin position="19"/>
        <end position="893"/>
    </location>
</feature>
<dbReference type="PANTHER" id="PTHR35204:SF1">
    <property type="entry name" value="ENTEROTOXIN"/>
    <property type="match status" value="1"/>
</dbReference>
<accession>A0A8H3CW28</accession>
<evidence type="ECO:0000313" key="4">
    <source>
        <dbReference type="Proteomes" id="UP000663831"/>
    </source>
</evidence>
<feature type="compositionally biased region" description="Pro residues" evidence="1">
    <location>
        <begin position="226"/>
        <end position="243"/>
    </location>
</feature>
<dbReference type="Proteomes" id="UP000663831">
    <property type="component" value="Unassembled WGS sequence"/>
</dbReference>
<protein>
    <recommendedName>
        <fullName evidence="5">F-box domain-containing protein</fullName>
    </recommendedName>
</protein>
<gene>
    <name evidence="3" type="ORF">RDB_LOCUS120826</name>
</gene>
<evidence type="ECO:0000256" key="2">
    <source>
        <dbReference type="SAM" id="SignalP"/>
    </source>
</evidence>
<name>A0A8H3CW28_9AGAM</name>